<dbReference type="PROSITE" id="PS50011">
    <property type="entry name" value="PROTEIN_KINASE_DOM"/>
    <property type="match status" value="1"/>
</dbReference>
<evidence type="ECO:0000256" key="9">
    <source>
        <dbReference type="ARBA" id="ARBA00022777"/>
    </source>
</evidence>
<evidence type="ECO:0000313" key="20">
    <source>
        <dbReference type="EMBL" id="KAG0548224.1"/>
    </source>
</evidence>
<evidence type="ECO:0000256" key="16">
    <source>
        <dbReference type="SAM" id="Phobius"/>
    </source>
</evidence>
<evidence type="ECO:0000259" key="19">
    <source>
        <dbReference type="PROSITE" id="PS51473"/>
    </source>
</evidence>
<dbReference type="FunFam" id="3.30.200.20:FF:000727">
    <property type="entry name" value="Cysteine-rich RLK (RECEPTOR-like protein kinase) 23"/>
    <property type="match status" value="1"/>
</dbReference>
<keyword evidence="13" id="KW-0675">Receptor</keyword>
<dbReference type="InterPro" id="IPR008271">
    <property type="entry name" value="Ser/Thr_kinase_AS"/>
</dbReference>
<keyword evidence="10 15" id="KW-0067">ATP-binding</keyword>
<evidence type="ECO:0000256" key="13">
    <source>
        <dbReference type="ARBA" id="ARBA00023170"/>
    </source>
</evidence>
<dbReference type="EMBL" id="CM027680">
    <property type="protein sequence ID" value="KAG0548224.1"/>
    <property type="molecule type" value="Genomic_DNA"/>
</dbReference>
<evidence type="ECO:0000313" key="21">
    <source>
        <dbReference type="Proteomes" id="UP000807115"/>
    </source>
</evidence>
<dbReference type="InterPro" id="IPR002902">
    <property type="entry name" value="GNK2"/>
</dbReference>
<evidence type="ECO:0000256" key="7">
    <source>
        <dbReference type="ARBA" id="ARBA00022737"/>
    </source>
</evidence>
<evidence type="ECO:0000256" key="12">
    <source>
        <dbReference type="ARBA" id="ARBA00023136"/>
    </source>
</evidence>
<accession>A0A921RYU2</accession>
<dbReference type="OrthoDB" id="646557at2759"/>
<dbReference type="GO" id="GO:0004674">
    <property type="term" value="F:protein serine/threonine kinase activity"/>
    <property type="evidence" value="ECO:0007669"/>
    <property type="project" value="UniProtKB-KW"/>
</dbReference>
<dbReference type="FunFam" id="3.30.430.20:FF:000018">
    <property type="entry name" value="Cysteine-rich receptor-like protein kinase 10"/>
    <property type="match status" value="1"/>
</dbReference>
<reference evidence="20" key="2">
    <citation type="submission" date="2020-10" db="EMBL/GenBank/DDBJ databases">
        <authorList>
            <person name="Cooper E.A."/>
            <person name="Brenton Z.W."/>
            <person name="Flinn B.S."/>
            <person name="Jenkins J."/>
            <person name="Shu S."/>
            <person name="Flowers D."/>
            <person name="Luo F."/>
            <person name="Wang Y."/>
            <person name="Xia P."/>
            <person name="Barry K."/>
            <person name="Daum C."/>
            <person name="Lipzen A."/>
            <person name="Yoshinaga Y."/>
            <person name="Schmutz J."/>
            <person name="Saski C."/>
            <person name="Vermerris W."/>
            <person name="Kresovich S."/>
        </authorList>
    </citation>
    <scope>NUCLEOTIDE SEQUENCE</scope>
</reference>
<evidence type="ECO:0000256" key="2">
    <source>
        <dbReference type="ARBA" id="ARBA00022527"/>
    </source>
</evidence>
<dbReference type="Gene3D" id="3.30.200.20">
    <property type="entry name" value="Phosphorylase Kinase, domain 1"/>
    <property type="match status" value="1"/>
</dbReference>
<evidence type="ECO:0000256" key="11">
    <source>
        <dbReference type="ARBA" id="ARBA00022989"/>
    </source>
</evidence>
<dbReference type="FunFam" id="3.30.430.20:FF:000010">
    <property type="entry name" value="Cysteine-rich receptor-like protein kinase 10"/>
    <property type="match status" value="1"/>
</dbReference>
<name>A0A921RYU2_SORBI</name>
<comment type="caution">
    <text evidence="20">The sequence shown here is derived from an EMBL/GenBank/DDBJ whole genome shotgun (WGS) entry which is preliminary data.</text>
</comment>
<keyword evidence="7" id="KW-0677">Repeat</keyword>
<dbReference type="Proteomes" id="UP000807115">
    <property type="component" value="Chromosome 1"/>
</dbReference>
<evidence type="ECO:0000256" key="17">
    <source>
        <dbReference type="SAM" id="SignalP"/>
    </source>
</evidence>
<dbReference type="AlphaFoldDB" id="A0A921RYU2"/>
<organism evidence="20 21">
    <name type="scientific">Sorghum bicolor</name>
    <name type="common">Sorghum</name>
    <name type="synonym">Sorghum vulgare</name>
    <dbReference type="NCBI Taxonomy" id="4558"/>
    <lineage>
        <taxon>Eukaryota</taxon>
        <taxon>Viridiplantae</taxon>
        <taxon>Streptophyta</taxon>
        <taxon>Embryophyta</taxon>
        <taxon>Tracheophyta</taxon>
        <taxon>Spermatophyta</taxon>
        <taxon>Magnoliopsida</taxon>
        <taxon>Liliopsida</taxon>
        <taxon>Poales</taxon>
        <taxon>Poaceae</taxon>
        <taxon>PACMAD clade</taxon>
        <taxon>Panicoideae</taxon>
        <taxon>Andropogonodae</taxon>
        <taxon>Andropogoneae</taxon>
        <taxon>Sorghinae</taxon>
        <taxon>Sorghum</taxon>
    </lineage>
</organism>
<reference evidence="20" key="1">
    <citation type="journal article" date="2019" name="BMC Genomics">
        <title>A new reference genome for Sorghum bicolor reveals high levels of sequence similarity between sweet and grain genotypes: implications for the genetics of sugar metabolism.</title>
        <authorList>
            <person name="Cooper E.A."/>
            <person name="Brenton Z.W."/>
            <person name="Flinn B.S."/>
            <person name="Jenkins J."/>
            <person name="Shu S."/>
            <person name="Flowers D."/>
            <person name="Luo F."/>
            <person name="Wang Y."/>
            <person name="Xia P."/>
            <person name="Barry K."/>
            <person name="Daum C."/>
            <person name="Lipzen A."/>
            <person name="Yoshinaga Y."/>
            <person name="Schmutz J."/>
            <person name="Saski C."/>
            <person name="Vermerris W."/>
            <person name="Kresovich S."/>
        </authorList>
    </citation>
    <scope>NUCLEOTIDE SEQUENCE</scope>
</reference>
<dbReference type="CDD" id="cd23509">
    <property type="entry name" value="Gnk2-like"/>
    <property type="match status" value="2"/>
</dbReference>
<evidence type="ECO:0000256" key="4">
    <source>
        <dbReference type="ARBA" id="ARBA00022679"/>
    </source>
</evidence>
<evidence type="ECO:0000256" key="3">
    <source>
        <dbReference type="ARBA" id="ARBA00022553"/>
    </source>
</evidence>
<keyword evidence="8 15" id="KW-0547">Nucleotide-binding</keyword>
<keyword evidence="4" id="KW-0808">Transferase</keyword>
<keyword evidence="11 16" id="KW-1133">Transmembrane helix</keyword>
<dbReference type="PROSITE" id="PS00107">
    <property type="entry name" value="PROTEIN_KINASE_ATP"/>
    <property type="match status" value="1"/>
</dbReference>
<dbReference type="GO" id="GO:0005524">
    <property type="term" value="F:ATP binding"/>
    <property type="evidence" value="ECO:0007669"/>
    <property type="project" value="UniProtKB-UniRule"/>
</dbReference>
<dbReference type="PANTHER" id="PTHR27002:SF711">
    <property type="entry name" value="OS10G0327000 PROTEIN"/>
    <property type="match status" value="1"/>
</dbReference>
<evidence type="ECO:0000256" key="1">
    <source>
        <dbReference type="ARBA" id="ARBA00004167"/>
    </source>
</evidence>
<evidence type="ECO:0000256" key="14">
    <source>
        <dbReference type="ARBA" id="ARBA00023180"/>
    </source>
</evidence>
<dbReference type="Pfam" id="PF01657">
    <property type="entry name" value="Stress-antifung"/>
    <property type="match status" value="2"/>
</dbReference>
<feature type="transmembrane region" description="Helical" evidence="16">
    <location>
        <begin position="289"/>
        <end position="312"/>
    </location>
</feature>
<dbReference type="KEGG" id="sbi:8056738"/>
<dbReference type="Pfam" id="PF00069">
    <property type="entry name" value="Pkinase"/>
    <property type="match status" value="1"/>
</dbReference>
<dbReference type="SMART" id="SM00220">
    <property type="entry name" value="S_TKc"/>
    <property type="match status" value="1"/>
</dbReference>
<dbReference type="GO" id="GO:0016020">
    <property type="term" value="C:membrane"/>
    <property type="evidence" value="ECO:0007669"/>
    <property type="project" value="UniProtKB-SubCell"/>
</dbReference>
<feature type="binding site" evidence="15">
    <location>
        <position position="373"/>
    </location>
    <ligand>
        <name>ATP</name>
        <dbReference type="ChEBI" id="CHEBI:30616"/>
    </ligand>
</feature>
<keyword evidence="14" id="KW-0325">Glycoprotein</keyword>
<keyword evidence="12 16" id="KW-0472">Membrane</keyword>
<dbReference type="InterPro" id="IPR038408">
    <property type="entry name" value="GNK2_sf"/>
</dbReference>
<evidence type="ECO:0000256" key="6">
    <source>
        <dbReference type="ARBA" id="ARBA00022729"/>
    </source>
</evidence>
<dbReference type="InterPro" id="IPR000719">
    <property type="entry name" value="Prot_kinase_dom"/>
</dbReference>
<evidence type="ECO:0000256" key="10">
    <source>
        <dbReference type="ARBA" id="ARBA00022840"/>
    </source>
</evidence>
<dbReference type="Gene3D" id="3.30.430.20">
    <property type="entry name" value="Gnk2 domain, C-X8-C-X2-C motif"/>
    <property type="match status" value="2"/>
</dbReference>
<feature type="domain" description="Gnk2-homologous" evidence="19">
    <location>
        <begin position="24"/>
        <end position="128"/>
    </location>
</feature>
<dbReference type="FunFam" id="1.10.510.10:FF:000343">
    <property type="entry name" value="Cysteine-rich receptor-like protein kinase 28"/>
    <property type="match status" value="1"/>
</dbReference>
<evidence type="ECO:0000256" key="15">
    <source>
        <dbReference type="PROSITE-ProRule" id="PRU10141"/>
    </source>
</evidence>
<dbReference type="PANTHER" id="PTHR27002">
    <property type="entry name" value="RECEPTOR-LIKE SERINE/THREONINE-PROTEIN KINASE SD1-8"/>
    <property type="match status" value="1"/>
</dbReference>
<dbReference type="PROSITE" id="PS51473">
    <property type="entry name" value="GNK2"/>
    <property type="match status" value="2"/>
</dbReference>
<proteinExistence type="predicted"/>
<feature type="domain" description="Protein kinase" evidence="18">
    <location>
        <begin position="345"/>
        <end position="630"/>
    </location>
</feature>
<keyword evidence="2" id="KW-0723">Serine/threonine-protein kinase</keyword>
<protein>
    <submittedName>
        <fullName evidence="20">Uncharacterized protein</fullName>
    </submittedName>
</protein>
<dbReference type="InterPro" id="IPR017441">
    <property type="entry name" value="Protein_kinase_ATP_BS"/>
</dbReference>
<feature type="chain" id="PRO_5037709723" evidence="17">
    <location>
        <begin position="23"/>
        <end position="678"/>
    </location>
</feature>
<keyword evidence="9" id="KW-0418">Kinase</keyword>
<gene>
    <name evidence="20" type="ORF">BDA96_01G148400</name>
</gene>
<dbReference type="OMA" id="FRIIYGT"/>
<comment type="subcellular location">
    <subcellularLocation>
        <location evidence="1">Membrane</location>
        <topology evidence="1">Single-pass membrane protein</topology>
    </subcellularLocation>
</comment>
<dbReference type="PROSITE" id="PS00108">
    <property type="entry name" value="PROTEIN_KINASE_ST"/>
    <property type="match status" value="1"/>
</dbReference>
<keyword evidence="6 17" id="KW-0732">Signal</keyword>
<sequence length="678" mass="72608">MAAVLLLLLLLVSVHCPGGSHAFSIMNYLCNNGSSYALNSTYRSNVVALLGSLSANASSSAVGFATATLGDAPDQTWGLALCRGDVNGSACASCLALAPDIAFGKCRGVRDASIYYDRCLLRYSDTDFLASPGDAAAPVQYGTNLQVNVTADAGRFVGLAADLVAALSAWAARNSTARYAAGVVTSAQGFTTTDSDLVYNIYGLVQCTPNLAPEACLACLGRLKDEMPAVFNGSTGGQFNAVWCNLRFEVFLFYDSSPVVKLVAPPVTPAPSGAAAHDDANRTWGAGNAATVVAIVLGVLLVILLSTFMMFLCRKARVKQYTEEADDSGSLLFDLATLRRATANFAEENKLGHGGFGAVYKGFLPDGRQIAVKRLDKASGQGLKELRNELLLVAKLRHNNLAKLLGVCLKGQEKLLVYEYMLNRSLDTFLFVPEKRPLLDWETRYRILYGTARGLLYLHEDSQIRIVHRDLKASNILLDAGMNPKISDFGLARLFSADKTTTLTSQIVGTLGYMAPEYAVLGQLSVKLDVYSLGVLILEIVTGRKNTDMFESAAGGESVILLSYVWDHWVRGTALETVDPFLDCRAQETTESEVVKCIHLGLLCVQENPADRPTMLDVLVMLHGQSSSFAAPSKPAFAFAYGDGETTTSSDERGNVSAAAAAAAFSLNGMSVSEFQPR</sequence>
<dbReference type="SUPFAM" id="SSF56112">
    <property type="entry name" value="Protein kinase-like (PK-like)"/>
    <property type="match status" value="1"/>
</dbReference>
<feature type="signal peptide" evidence="17">
    <location>
        <begin position="1"/>
        <end position="22"/>
    </location>
</feature>
<feature type="domain" description="Gnk2-homologous" evidence="19">
    <location>
        <begin position="136"/>
        <end position="253"/>
    </location>
</feature>
<dbReference type="InterPro" id="IPR011009">
    <property type="entry name" value="Kinase-like_dom_sf"/>
</dbReference>
<evidence type="ECO:0000256" key="5">
    <source>
        <dbReference type="ARBA" id="ARBA00022692"/>
    </source>
</evidence>
<dbReference type="Gramene" id="EER91100">
    <property type="protein sequence ID" value="EER91100"/>
    <property type="gene ID" value="SORBI_3001G141800"/>
</dbReference>
<evidence type="ECO:0000256" key="8">
    <source>
        <dbReference type="ARBA" id="ARBA00022741"/>
    </source>
</evidence>
<keyword evidence="5 16" id="KW-0812">Transmembrane</keyword>
<dbReference type="CDD" id="cd14066">
    <property type="entry name" value="STKc_IRAK"/>
    <property type="match status" value="1"/>
</dbReference>
<evidence type="ECO:0000259" key="18">
    <source>
        <dbReference type="PROSITE" id="PS50011"/>
    </source>
</evidence>
<keyword evidence="3" id="KW-0597">Phosphoprotein</keyword>
<dbReference type="Gene3D" id="1.10.510.10">
    <property type="entry name" value="Transferase(Phosphotransferase) domain 1"/>
    <property type="match status" value="1"/>
</dbReference>